<dbReference type="PANTHER" id="PTHR12381:SF56">
    <property type="entry name" value="B30.2_SPRY DOMAIN-CONTAINING PROTEIN-RELATED"/>
    <property type="match status" value="1"/>
</dbReference>
<feature type="compositionally biased region" description="Polar residues" evidence="1">
    <location>
        <begin position="429"/>
        <end position="439"/>
    </location>
</feature>
<dbReference type="Gene3D" id="1.10.630.10">
    <property type="entry name" value="Cytochrome P450"/>
    <property type="match status" value="1"/>
</dbReference>
<reference evidence="5" key="1">
    <citation type="submission" date="2021-02" db="EMBL/GenBank/DDBJ databases">
        <authorList>
            <person name="Dougan E. K."/>
            <person name="Rhodes N."/>
            <person name="Thang M."/>
            <person name="Chan C."/>
        </authorList>
    </citation>
    <scope>NUCLEOTIDE SEQUENCE</scope>
</reference>
<dbReference type="GO" id="GO:0004497">
    <property type="term" value="F:monooxygenase activity"/>
    <property type="evidence" value="ECO:0007669"/>
    <property type="project" value="InterPro"/>
</dbReference>
<evidence type="ECO:0000259" key="3">
    <source>
        <dbReference type="Pfam" id="PF00622"/>
    </source>
</evidence>
<name>A0A813CFT0_9DINO</name>
<proteinExistence type="predicted"/>
<dbReference type="InterPro" id="IPR036396">
    <property type="entry name" value="Cyt_P450_sf"/>
</dbReference>
<evidence type="ECO:0000313" key="5">
    <source>
        <dbReference type="EMBL" id="CAE7941200.1"/>
    </source>
</evidence>
<dbReference type="PANTHER" id="PTHR12381">
    <property type="entry name" value="HETEROGENEOUS NUCLEAR RIBONUCLEOPROTEIN U FAMILY MEMBER"/>
    <property type="match status" value="1"/>
</dbReference>
<dbReference type="GO" id="GO:0016705">
    <property type="term" value="F:oxidoreductase activity, acting on paired donors, with incorporation or reduction of molecular oxygen"/>
    <property type="evidence" value="ECO:0007669"/>
    <property type="project" value="InterPro"/>
</dbReference>
<dbReference type="GO" id="GO:0005506">
    <property type="term" value="F:iron ion binding"/>
    <property type="evidence" value="ECO:0007669"/>
    <property type="project" value="InterPro"/>
</dbReference>
<dbReference type="GO" id="GO:0020037">
    <property type="term" value="F:heme binding"/>
    <property type="evidence" value="ECO:0007669"/>
    <property type="project" value="InterPro"/>
</dbReference>
<evidence type="ECO:0000256" key="2">
    <source>
        <dbReference type="SAM" id="Phobius"/>
    </source>
</evidence>
<feature type="transmembrane region" description="Helical" evidence="2">
    <location>
        <begin position="701"/>
        <end position="726"/>
    </location>
</feature>
<gene>
    <name evidence="5" type="primary">engB</name>
    <name evidence="5" type="ORF">SNEC2469_LOCUS34186</name>
</gene>
<dbReference type="InterPro" id="IPR006073">
    <property type="entry name" value="GTP-bd"/>
</dbReference>
<keyword evidence="2" id="KW-0472">Membrane</keyword>
<keyword evidence="6" id="KW-1185">Reference proteome</keyword>
<dbReference type="Pfam" id="PF00622">
    <property type="entry name" value="SPRY"/>
    <property type="match status" value="1"/>
</dbReference>
<comment type="caution">
    <text evidence="5">The sequence shown here is derived from an EMBL/GenBank/DDBJ whole genome shotgun (WGS) entry which is preliminary data.</text>
</comment>
<dbReference type="EMBL" id="CAJNJA010093362">
    <property type="protein sequence ID" value="CAE7941200.1"/>
    <property type="molecule type" value="Genomic_DNA"/>
</dbReference>
<dbReference type="GO" id="GO:0003723">
    <property type="term" value="F:RNA binding"/>
    <property type="evidence" value="ECO:0007669"/>
    <property type="project" value="TreeGrafter"/>
</dbReference>
<organism evidence="5 6">
    <name type="scientific">Symbiodinium necroappetens</name>
    <dbReference type="NCBI Taxonomy" id="1628268"/>
    <lineage>
        <taxon>Eukaryota</taxon>
        <taxon>Sar</taxon>
        <taxon>Alveolata</taxon>
        <taxon>Dinophyceae</taxon>
        <taxon>Suessiales</taxon>
        <taxon>Symbiodiniaceae</taxon>
        <taxon>Symbiodinium</taxon>
    </lineage>
</organism>
<dbReference type="InterPro" id="IPR003877">
    <property type="entry name" value="SPRY_dom"/>
</dbReference>
<dbReference type="AlphaFoldDB" id="A0A813CFT0"/>
<evidence type="ECO:0000256" key="1">
    <source>
        <dbReference type="SAM" id="MobiDB-lite"/>
    </source>
</evidence>
<dbReference type="InterPro" id="IPR027417">
    <property type="entry name" value="P-loop_NTPase"/>
</dbReference>
<keyword evidence="2" id="KW-0812">Transmembrane</keyword>
<dbReference type="SUPFAM" id="SSF48264">
    <property type="entry name" value="Cytochrome P450"/>
    <property type="match status" value="1"/>
</dbReference>
<dbReference type="Gene3D" id="2.60.120.920">
    <property type="match status" value="2"/>
</dbReference>
<dbReference type="Proteomes" id="UP000601435">
    <property type="component" value="Unassembled WGS sequence"/>
</dbReference>
<feature type="transmembrane region" description="Helical" evidence="2">
    <location>
        <begin position="640"/>
        <end position="659"/>
    </location>
</feature>
<dbReference type="SUPFAM" id="SSF52540">
    <property type="entry name" value="P-loop containing nucleoside triphosphate hydrolases"/>
    <property type="match status" value="1"/>
</dbReference>
<dbReference type="InterPro" id="IPR043136">
    <property type="entry name" value="B30.2/SPRY_sf"/>
</dbReference>
<dbReference type="SUPFAM" id="SSF49899">
    <property type="entry name" value="Concanavalin A-like lectins/glucanases"/>
    <property type="match status" value="1"/>
</dbReference>
<protein>
    <submittedName>
        <fullName evidence="5">EngB protein</fullName>
    </submittedName>
</protein>
<dbReference type="Pfam" id="PF01926">
    <property type="entry name" value="MMR_HSR1"/>
    <property type="match status" value="1"/>
</dbReference>
<keyword evidence="2" id="KW-1133">Transmembrane helix</keyword>
<sequence length="1155" mass="126300">MASAGVRLNPADREHGLALLGESNGRQKARRKSGGQWVGVRATHGVVKSGRWAFCVWNESGGNLRVGWSCERATLKLGTDKWSFGYGGTATKSNAGQFTKYGQTFGQADVVLSEALALFIALAVRCAGRLALLRLPSGPPAAGHGMEVVQDGTLMGDRPKVRYMWQVPQAASPELVLAGRSNAGKSTLLNAVLAAAGAKKAAPMSSKGGRTRTLNWYPIGFKIPLGWHGDGVRVSQQSEGQSLEDELRAAGEGCCLVDCFGLGEVEYSDLKAKRLQTWGPLLRKFFCERRALKTLCHLISSEQEGRLSPGDEQLVDIFRRSAADRNSSGLPPLRYVVVLTKTDLYESSQVAQFQEKLREALLDLGQPPSDIVSCTSLSTEGIKDFQTVVNEAVRRGWDQLDEWIADAMKTRRLPQGRNKNERQSAKAAYTSTAKQSARQPSRGGKDTIRARPVALSAVLGCMYLNTSTNSGTVVEAITCCVDLDRRAITYMKNGREIPGDAFTLSKDLHGWALFPHVYTKEATFSVSFDGRGGAPPLVGGYQWLAQAEKGTLSPSPKQPRAGQGEEDLEDGATSTSGGFVLTAYGWRNAAEVGVRMASGAYAPLTQSAAQTGLSMNCCQILAVILVNVLALPLQILALPFQLLFILLMPLVSFCSALSLRRRAAAIDRRAEDPLVAQTWGSLEELLSRPAVSVDVSATWPMVVLAALLLPMILVNNLLAIWIPPYFAHIARMAKWHQLSATGCGKVLFSWYYWNWHVLFGTLIAYMGQRRVSVYAFEGEAQGGGDYWWHGQGYFTGTHALVDQLAMGVQDRGLGRAAFDAVVPEVFPLDSMIFLPNSHEATSKWAETRKVMHDFWLSEQGPNYAQRVGHLKGLVKESWSTPSLDNLANIKVASVLVSRCLFYVFFGHWLNDEEANVMSRWARDAPLLVTPRFMHRLMFNFFVHQCKDFRAETIALISKHKLGHIFSTMNSTFSSANRRKYDIDLCNELMFVIGFAGIGGPSRAAASVAKFLLAKQSEDQAGVTFSGANSHLMIALYKKDPKAFIMETCRISSPVGTFTTRLTASAAKELGLGLDLGKAQETHLAGVINVSNVDPRKFPEPYKFDPARPNLPDALTWNGKAFSSRECDYPRLCPGRDLSIEIVKTLAEVALEGTGS</sequence>
<dbReference type="GO" id="GO:0005525">
    <property type="term" value="F:GTP binding"/>
    <property type="evidence" value="ECO:0007669"/>
    <property type="project" value="InterPro"/>
</dbReference>
<feature type="region of interest" description="Disordered" evidence="1">
    <location>
        <begin position="550"/>
        <end position="573"/>
    </location>
</feature>
<dbReference type="Gene3D" id="3.40.50.300">
    <property type="entry name" value="P-loop containing nucleotide triphosphate hydrolases"/>
    <property type="match status" value="1"/>
</dbReference>
<evidence type="ECO:0000259" key="4">
    <source>
        <dbReference type="Pfam" id="PF01926"/>
    </source>
</evidence>
<feature type="domain" description="G" evidence="4">
    <location>
        <begin position="175"/>
        <end position="320"/>
    </location>
</feature>
<dbReference type="GO" id="GO:0005634">
    <property type="term" value="C:nucleus"/>
    <property type="evidence" value="ECO:0007669"/>
    <property type="project" value="TreeGrafter"/>
</dbReference>
<feature type="region of interest" description="Disordered" evidence="1">
    <location>
        <begin position="411"/>
        <end position="447"/>
    </location>
</feature>
<dbReference type="InterPro" id="IPR013320">
    <property type="entry name" value="ConA-like_dom_sf"/>
</dbReference>
<dbReference type="GO" id="GO:0000380">
    <property type="term" value="P:alternative mRNA splicing, via spliceosome"/>
    <property type="evidence" value="ECO:0007669"/>
    <property type="project" value="TreeGrafter"/>
</dbReference>
<feature type="domain" description="SPRY" evidence="3">
    <location>
        <begin position="52"/>
        <end position="111"/>
    </location>
</feature>
<dbReference type="OrthoDB" id="430130at2759"/>
<accession>A0A813CFT0</accession>
<evidence type="ECO:0000313" key="6">
    <source>
        <dbReference type="Proteomes" id="UP000601435"/>
    </source>
</evidence>